<reference evidence="9" key="1">
    <citation type="submission" date="2016-10" db="EMBL/GenBank/DDBJ databases">
        <authorList>
            <person name="Varghese N."/>
            <person name="Submissions S."/>
        </authorList>
    </citation>
    <scope>NUCLEOTIDE SEQUENCE [LARGE SCALE GENOMIC DNA]</scope>
    <source>
        <strain evidence="9">DSM 18610</strain>
    </source>
</reference>
<dbReference type="Pfam" id="PF14322">
    <property type="entry name" value="SusD-like_3"/>
    <property type="match status" value="1"/>
</dbReference>
<dbReference type="AlphaFoldDB" id="A0A1H9QNW6"/>
<accession>A0A1H9QNW6</accession>
<proteinExistence type="inferred from homology"/>
<protein>
    <submittedName>
        <fullName evidence="8">SusD family protein</fullName>
    </submittedName>
</protein>
<evidence type="ECO:0000256" key="1">
    <source>
        <dbReference type="ARBA" id="ARBA00004442"/>
    </source>
</evidence>
<dbReference type="GO" id="GO:0009279">
    <property type="term" value="C:cell outer membrane"/>
    <property type="evidence" value="ECO:0007669"/>
    <property type="project" value="UniProtKB-SubCell"/>
</dbReference>
<dbReference type="Gene3D" id="1.25.40.390">
    <property type="match status" value="1"/>
</dbReference>
<feature type="domain" description="RagB/SusD" evidence="6">
    <location>
        <begin position="364"/>
        <end position="445"/>
    </location>
</feature>
<dbReference type="PROSITE" id="PS51257">
    <property type="entry name" value="PROKAR_LIPOPROTEIN"/>
    <property type="match status" value="1"/>
</dbReference>
<dbReference type="InterPro" id="IPR011990">
    <property type="entry name" value="TPR-like_helical_dom_sf"/>
</dbReference>
<evidence type="ECO:0000256" key="2">
    <source>
        <dbReference type="ARBA" id="ARBA00006275"/>
    </source>
</evidence>
<evidence type="ECO:0000259" key="7">
    <source>
        <dbReference type="Pfam" id="PF14322"/>
    </source>
</evidence>
<dbReference type="InterPro" id="IPR033985">
    <property type="entry name" value="SusD-like_N"/>
</dbReference>
<dbReference type="Proteomes" id="UP000199572">
    <property type="component" value="Unassembled WGS sequence"/>
</dbReference>
<dbReference type="SUPFAM" id="SSF48452">
    <property type="entry name" value="TPR-like"/>
    <property type="match status" value="1"/>
</dbReference>
<organism evidence="8 9">
    <name type="scientific">Pedobacter rhizosphaerae</name>
    <dbReference type="NCBI Taxonomy" id="390241"/>
    <lineage>
        <taxon>Bacteria</taxon>
        <taxon>Pseudomonadati</taxon>
        <taxon>Bacteroidota</taxon>
        <taxon>Sphingobacteriia</taxon>
        <taxon>Sphingobacteriales</taxon>
        <taxon>Sphingobacteriaceae</taxon>
        <taxon>Pedobacter</taxon>
    </lineage>
</organism>
<dbReference type="Pfam" id="PF07980">
    <property type="entry name" value="SusD_RagB"/>
    <property type="match status" value="1"/>
</dbReference>
<keyword evidence="3" id="KW-0732">Signal</keyword>
<evidence type="ECO:0000313" key="9">
    <source>
        <dbReference type="Proteomes" id="UP000199572"/>
    </source>
</evidence>
<keyword evidence="5" id="KW-0998">Cell outer membrane</keyword>
<keyword evidence="4" id="KW-0472">Membrane</keyword>
<evidence type="ECO:0000256" key="3">
    <source>
        <dbReference type="ARBA" id="ARBA00022729"/>
    </source>
</evidence>
<dbReference type="EMBL" id="FOGG01000012">
    <property type="protein sequence ID" value="SER62196.1"/>
    <property type="molecule type" value="Genomic_DNA"/>
</dbReference>
<dbReference type="OrthoDB" id="1097962at2"/>
<comment type="similarity">
    <text evidence="2">Belongs to the SusD family.</text>
</comment>
<evidence type="ECO:0000256" key="5">
    <source>
        <dbReference type="ARBA" id="ARBA00023237"/>
    </source>
</evidence>
<dbReference type="InterPro" id="IPR012944">
    <property type="entry name" value="SusD_RagB_dom"/>
</dbReference>
<evidence type="ECO:0000256" key="4">
    <source>
        <dbReference type="ARBA" id="ARBA00023136"/>
    </source>
</evidence>
<feature type="domain" description="SusD-like N-terminal" evidence="7">
    <location>
        <begin position="24"/>
        <end position="248"/>
    </location>
</feature>
<dbReference type="Gene3D" id="1.25.40.900">
    <property type="match status" value="1"/>
</dbReference>
<dbReference type="STRING" id="390241.SAMN04488023_11284"/>
<gene>
    <name evidence="8" type="ORF">SAMN04488023_11284</name>
</gene>
<sequence>MKTIKNIYIILMLIALFSVSSCKKWLEVKPKTEVESTVAFRNEQGYKDALTGVYIQLTANGLYGQELTFGTLDILAKQYTNISGSPYASFDGYNYNYAQLELKTRLDNFWTGLYSAIANTNSLITNIDVADPSIFAGSTRNIIRGEAYGLRAFLHFDLLRLYAPAPSSAGGAAAAAIPYVKTIDPKATPTSSVTEVLAQIQLDLNVAAEALKGVDPILQGKTSTGYLRDRIYKFNYYAVKALQARVYLYAGDQTNALICAREVINSGRYPAAQSANIINGNDRLFQDEIIFALNINTLAANASNYFSRTATSLLGKSAVNYSSEMDNSSTDYRLLYLTGTADVTSILFPTKLIPNANAPAVFGNKMPVLRASEMYYIAAECLKTSNPQAAVDYLNYVRTNRGQTTLIAASSTPAQIQNEIFKEYRREFICEGQLFYYYKRVNSPTIAYTTVAGNNTLYVFPKPDQEIQYGNR</sequence>
<name>A0A1H9QNW6_9SPHI</name>
<comment type="subcellular location">
    <subcellularLocation>
        <location evidence="1">Cell outer membrane</location>
    </subcellularLocation>
</comment>
<dbReference type="Gene3D" id="2.20.20.130">
    <property type="match status" value="1"/>
</dbReference>
<evidence type="ECO:0000259" key="6">
    <source>
        <dbReference type="Pfam" id="PF07980"/>
    </source>
</evidence>
<keyword evidence="9" id="KW-1185">Reference proteome</keyword>
<dbReference type="RefSeq" id="WP_090884458.1">
    <property type="nucleotide sequence ID" value="NZ_FOGG01000012.1"/>
</dbReference>
<evidence type="ECO:0000313" key="8">
    <source>
        <dbReference type="EMBL" id="SER62196.1"/>
    </source>
</evidence>